<dbReference type="SMART" id="SM00282">
    <property type="entry name" value="LamG"/>
    <property type="match status" value="4"/>
</dbReference>
<evidence type="ECO:0000256" key="8">
    <source>
        <dbReference type="ARBA" id="ARBA00022989"/>
    </source>
</evidence>
<dbReference type="CDD" id="cd00057">
    <property type="entry name" value="FA58C"/>
    <property type="match status" value="1"/>
</dbReference>
<evidence type="ECO:0000256" key="1">
    <source>
        <dbReference type="ARBA" id="ARBA00003165"/>
    </source>
</evidence>
<keyword evidence="10 12" id="KW-1015">Disulfide bond</keyword>
<dbReference type="Gene3D" id="2.60.120.200">
    <property type="match status" value="4"/>
</dbReference>
<keyword evidence="4 11" id="KW-0245">EGF-like domain</keyword>
<accession>A0A8C4XEP0</accession>
<protein>
    <recommendedName>
        <fullName evidence="19">Contactin associated protein-like 5a</fullName>
    </recommendedName>
</protein>
<evidence type="ECO:0000259" key="14">
    <source>
        <dbReference type="PROSITE" id="PS50025"/>
    </source>
</evidence>
<dbReference type="InterPro" id="IPR000421">
    <property type="entry name" value="FA58C"/>
</dbReference>
<evidence type="ECO:0000256" key="12">
    <source>
        <dbReference type="PROSITE-ProRule" id="PRU00122"/>
    </source>
</evidence>
<evidence type="ECO:0000259" key="13">
    <source>
        <dbReference type="PROSITE" id="PS50022"/>
    </source>
</evidence>
<keyword evidence="9" id="KW-0472">Membrane</keyword>
<comment type="caution">
    <text evidence="11">Lacks conserved residue(s) required for the propagation of feature annotation.</text>
</comment>
<dbReference type="AlphaFoldDB" id="A0A8C4XEP0"/>
<dbReference type="InterPro" id="IPR001791">
    <property type="entry name" value="Laminin_G"/>
</dbReference>
<evidence type="ECO:0000256" key="7">
    <source>
        <dbReference type="ARBA" id="ARBA00022737"/>
    </source>
</evidence>
<dbReference type="PROSITE" id="PS50026">
    <property type="entry name" value="EGF_3"/>
    <property type="match status" value="2"/>
</dbReference>
<reference evidence="17" key="1">
    <citation type="submission" date="2021-06" db="EMBL/GenBank/DDBJ databases">
        <authorList>
            <consortium name="Wellcome Sanger Institute Data Sharing"/>
        </authorList>
    </citation>
    <scope>NUCLEOTIDE SEQUENCE [LARGE SCALE GENOMIC DNA]</scope>
</reference>
<comment type="function">
    <text evidence="1">May play a role in the correct development and proper functioning of the peripheral and central nervous system and be involved in cell adhesion and intercellular communication.</text>
</comment>
<evidence type="ECO:0000256" key="5">
    <source>
        <dbReference type="ARBA" id="ARBA00022692"/>
    </source>
</evidence>
<dbReference type="InterPro" id="IPR008979">
    <property type="entry name" value="Galactose-bd-like_sf"/>
</dbReference>
<dbReference type="SUPFAM" id="SSF56496">
    <property type="entry name" value="Fibrinogen C-terminal domain-like"/>
    <property type="match status" value="1"/>
</dbReference>
<dbReference type="SMART" id="SM00231">
    <property type="entry name" value="FA58C"/>
    <property type="match status" value="1"/>
</dbReference>
<dbReference type="PANTHER" id="PTHR15036:SF46">
    <property type="entry name" value="CONTACTIN-ASSOCIATED PROTEIN-LIKE 5"/>
    <property type="match status" value="1"/>
</dbReference>
<keyword evidence="18" id="KW-1185">Reference proteome</keyword>
<dbReference type="Ensembl" id="ENSECRT00000026982.1">
    <property type="protein sequence ID" value="ENSECRP00000026429.1"/>
    <property type="gene ID" value="ENSECRG00000016844.1"/>
</dbReference>
<dbReference type="SMART" id="SM00181">
    <property type="entry name" value="EGF"/>
    <property type="match status" value="2"/>
</dbReference>
<evidence type="ECO:0000313" key="18">
    <source>
        <dbReference type="Proteomes" id="UP000694620"/>
    </source>
</evidence>
<sequence>SFSPPALFCHWTHSLTHIYSDSHRENTLSPLPGGWSPLNSDQHQWLQIDLRDRMEISGVATQGIHGSPDWVTNYLLMFSDTGSGWKQYHQEDGISTIPGNSNADNIVHYKLLHTIRTRFLRFVPIDWNSEGRIGMRVEVYGCAYKSDVADFDGRSSLLYRFNQKSMSTVKDVISLKFKSLHSDGVLVHGEGQRGDYITLELNQGTLALHINLDDSKLQSSASSHTLVTIGSLLDDQHWHSVLIERFNKQVNFTIDKYTQHFRIKGDCDSLDVDYELSFGGIPLPGKPGTFLRKNFHGCIENLYYNGVNIIDLAKRRKPQIYTGNVTFSCTDPQITPVTFTSSTSSYLLLPIESQADGFSIRFQVRTWNRDGFLFYTQLYQESEHLLLFFSHGKLKLTYQKSLFEKTEMTTGSNLNDGLWHTVSLSTQGLQVTLQLNNDVPSTMVTKTQLISVDSCYFGGCPSNIKDLKCKNPTLAFQGCMRLIFIVNQPVNLILVQQGLIGNFSDLQIDLCAIQDRCQPNFCEHGGQCSQSWNTFYCECSGTGYTGVTCHNSVYEPSCEAYSHSETTSGHFLIDSDGSGPLGPTLVYCDMTEDKVWTVLNHNNTEMTWVQGSSLEYPYSMQFSYSLTQEQLQALVARAEHCEQEIIYRCWRSRLLNARDGTPFSWWIGRTGERQTYWSGSLPGVLQCACGLDENCIDMNYFCNCDADKEQWVNDTGLLSYKDHLPVNQIIIGDTNRTNSEAVYRVGPLKCHGDRNFWNAASFNKDTTYLHFSTFQAELSAHISFYFKTTVGSGVFLENLGVKDFIRIELISSQEVMFSFDVGNGPVNLSVKSPVPFNDKQWHFVNVERNVKQASLQVDKLPIVFQDASGEGHIRLQLNSQLFVGGTASRKKGFLGCIRSLTLNGVTLDLEEQAKLTSGVQPGCPGHCSSYGSLCHNGGKCTEKYNGYTCDCSNSAYMGPFCTKEVSVIFEAGSSMTYTFQESFLSSQNESEQFSAIFTEKNKPRNNITFSFLTTHTPAMLFFATMDLQEYMAIILSKSGYLQIWYRLKKQKETGVLSAGSINLANGQLHRIKIKVKGKHLYVQVNNADNPLVFLSIILSDRPSLDSQVMTAGARGFIGCLSSVQINQITPLKEVLYQSGSTRVLVSGRLRQSSCGSASLDDLKTISTVHSVSGNIPMQVCCLTHNYNLRIYFSYYSLVYVTTFIIRVNFTAQIRSLYNNKFAELLNVTQKLSTLEFKILLSVVFHREDFQVSESHH</sequence>
<dbReference type="InterPro" id="IPR000742">
    <property type="entry name" value="EGF"/>
</dbReference>
<dbReference type="InterPro" id="IPR002181">
    <property type="entry name" value="Fibrinogen_a/b/g_C_dom"/>
</dbReference>
<dbReference type="InterPro" id="IPR013320">
    <property type="entry name" value="ConA-like_dom_sf"/>
</dbReference>
<feature type="domain" description="EGF-like" evidence="15">
    <location>
        <begin position="924"/>
        <end position="962"/>
    </location>
</feature>
<evidence type="ECO:0000256" key="11">
    <source>
        <dbReference type="PROSITE-ProRule" id="PRU00076"/>
    </source>
</evidence>
<keyword evidence="7" id="KW-0677">Repeat</keyword>
<dbReference type="PROSITE" id="PS01285">
    <property type="entry name" value="FA58C_1"/>
    <property type="match status" value="1"/>
</dbReference>
<dbReference type="InterPro" id="IPR050372">
    <property type="entry name" value="Neurexin-related_CASP"/>
</dbReference>
<feature type="disulfide bond" evidence="12">
    <location>
        <begin position="896"/>
        <end position="923"/>
    </location>
</feature>
<dbReference type="FunFam" id="2.60.120.260:FF:000016">
    <property type="entry name" value="Contactin-associated protein-like 4 isoform 1"/>
    <property type="match status" value="1"/>
</dbReference>
<dbReference type="Gene3D" id="2.60.120.260">
    <property type="entry name" value="Galactose-binding domain-like"/>
    <property type="match status" value="1"/>
</dbReference>
<feature type="domain" description="F5/8 type C" evidence="13">
    <location>
        <begin position="35"/>
        <end position="142"/>
    </location>
</feature>
<comment type="similarity">
    <text evidence="3">Belongs to the neurexin family.</text>
</comment>
<evidence type="ECO:0000256" key="2">
    <source>
        <dbReference type="ARBA" id="ARBA00004479"/>
    </source>
</evidence>
<dbReference type="InterPro" id="IPR036056">
    <property type="entry name" value="Fibrinogen-like_C"/>
</dbReference>
<evidence type="ECO:0000256" key="10">
    <source>
        <dbReference type="ARBA" id="ARBA00023157"/>
    </source>
</evidence>
<dbReference type="Gene3D" id="2.10.25.10">
    <property type="entry name" value="Laminin"/>
    <property type="match status" value="1"/>
</dbReference>
<name>A0A8C4XEP0_ERPCA</name>
<keyword evidence="8" id="KW-1133">Transmembrane helix</keyword>
<dbReference type="GO" id="GO:0016020">
    <property type="term" value="C:membrane"/>
    <property type="evidence" value="ECO:0007669"/>
    <property type="project" value="UniProtKB-SubCell"/>
</dbReference>
<feature type="domain" description="Laminin G" evidence="14">
    <location>
        <begin position="148"/>
        <end position="329"/>
    </location>
</feature>
<feature type="domain" description="Fibrinogen C-terminal" evidence="16">
    <location>
        <begin position="549"/>
        <end position="601"/>
    </location>
</feature>
<evidence type="ECO:0000313" key="17">
    <source>
        <dbReference type="Ensembl" id="ENSECRP00000026429.1"/>
    </source>
</evidence>
<dbReference type="PROSITE" id="PS50025">
    <property type="entry name" value="LAM_G_DOMAIN"/>
    <property type="match status" value="4"/>
</dbReference>
<evidence type="ECO:0000259" key="15">
    <source>
        <dbReference type="PROSITE" id="PS50026"/>
    </source>
</evidence>
<dbReference type="PANTHER" id="PTHR15036">
    <property type="entry name" value="PIKACHURIN-LIKE PROTEIN"/>
    <property type="match status" value="1"/>
</dbReference>
<dbReference type="PROSITE" id="PS51406">
    <property type="entry name" value="FIBRINOGEN_C_2"/>
    <property type="match status" value="1"/>
</dbReference>
<dbReference type="SUPFAM" id="SSF49899">
    <property type="entry name" value="Concanavalin A-like lectins/glucanases"/>
    <property type="match status" value="4"/>
</dbReference>
<dbReference type="Gene3D" id="2.60.120.1000">
    <property type="match status" value="1"/>
</dbReference>
<dbReference type="Pfam" id="PF00754">
    <property type="entry name" value="F5_F8_type_C"/>
    <property type="match status" value="1"/>
</dbReference>
<feature type="domain" description="EGF-like" evidence="15">
    <location>
        <begin position="513"/>
        <end position="550"/>
    </location>
</feature>
<organism evidence="17 18">
    <name type="scientific">Erpetoichthys calabaricus</name>
    <name type="common">Rope fish</name>
    <name type="synonym">Calamoichthys calabaricus</name>
    <dbReference type="NCBI Taxonomy" id="27687"/>
    <lineage>
        <taxon>Eukaryota</taxon>
        <taxon>Metazoa</taxon>
        <taxon>Chordata</taxon>
        <taxon>Craniata</taxon>
        <taxon>Vertebrata</taxon>
        <taxon>Euteleostomi</taxon>
        <taxon>Actinopterygii</taxon>
        <taxon>Polypteriformes</taxon>
        <taxon>Polypteridae</taxon>
        <taxon>Erpetoichthys</taxon>
    </lineage>
</organism>
<evidence type="ECO:0000256" key="4">
    <source>
        <dbReference type="ARBA" id="ARBA00022536"/>
    </source>
</evidence>
<reference evidence="17" key="3">
    <citation type="submission" date="2025-09" db="UniProtKB">
        <authorList>
            <consortium name="Ensembl"/>
        </authorList>
    </citation>
    <scope>IDENTIFICATION</scope>
</reference>
<proteinExistence type="inferred from homology"/>
<keyword evidence="5" id="KW-0812">Transmembrane</keyword>
<dbReference type="SUPFAM" id="SSF49785">
    <property type="entry name" value="Galactose-binding domain-like"/>
    <property type="match status" value="1"/>
</dbReference>
<keyword evidence="6" id="KW-0732">Signal</keyword>
<evidence type="ECO:0000256" key="9">
    <source>
        <dbReference type="ARBA" id="ARBA00023136"/>
    </source>
</evidence>
<feature type="domain" description="Laminin G" evidence="14">
    <location>
        <begin position="980"/>
        <end position="1154"/>
    </location>
</feature>
<dbReference type="GeneTree" id="ENSGT00940000160532"/>
<gene>
    <name evidence="17" type="primary">LOC114655924</name>
</gene>
<dbReference type="SUPFAM" id="SSF57196">
    <property type="entry name" value="EGF/Laminin"/>
    <property type="match status" value="1"/>
</dbReference>
<dbReference type="PROSITE" id="PS50022">
    <property type="entry name" value="FA58C_3"/>
    <property type="match status" value="1"/>
</dbReference>
<comment type="subcellular location">
    <subcellularLocation>
        <location evidence="2">Membrane</location>
        <topology evidence="2">Single-pass type I membrane protein</topology>
    </subcellularLocation>
</comment>
<dbReference type="Proteomes" id="UP000694620">
    <property type="component" value="Chromosome 8"/>
</dbReference>
<evidence type="ECO:0000259" key="16">
    <source>
        <dbReference type="PROSITE" id="PS51406"/>
    </source>
</evidence>
<feature type="domain" description="Laminin G" evidence="14">
    <location>
        <begin position="758"/>
        <end position="923"/>
    </location>
</feature>
<evidence type="ECO:0000256" key="3">
    <source>
        <dbReference type="ARBA" id="ARBA00010241"/>
    </source>
</evidence>
<dbReference type="Pfam" id="PF02210">
    <property type="entry name" value="Laminin_G_2"/>
    <property type="match status" value="4"/>
</dbReference>
<reference evidence="17" key="2">
    <citation type="submission" date="2025-08" db="UniProtKB">
        <authorList>
            <consortium name="Ensembl"/>
        </authorList>
    </citation>
    <scope>IDENTIFICATION</scope>
</reference>
<feature type="domain" description="Laminin G" evidence="14">
    <location>
        <begin position="336"/>
        <end position="511"/>
    </location>
</feature>
<dbReference type="FunFam" id="2.60.120.200:FF:000026">
    <property type="entry name" value="contactin-associated protein-like 4 isoform X1"/>
    <property type="match status" value="1"/>
</dbReference>
<evidence type="ECO:0000256" key="6">
    <source>
        <dbReference type="ARBA" id="ARBA00022729"/>
    </source>
</evidence>
<evidence type="ECO:0008006" key="19">
    <source>
        <dbReference type="Google" id="ProtNLM"/>
    </source>
</evidence>
<dbReference type="CDD" id="cd00110">
    <property type="entry name" value="LamG"/>
    <property type="match status" value="4"/>
</dbReference>
<dbReference type="CDD" id="cd00054">
    <property type="entry name" value="EGF_CA"/>
    <property type="match status" value="2"/>
</dbReference>
<dbReference type="PROSITE" id="PS01286">
    <property type="entry name" value="FA58C_2"/>
    <property type="match status" value="1"/>
</dbReference>